<evidence type="ECO:0000313" key="3">
    <source>
        <dbReference type="EMBL" id="MFB2838133.1"/>
    </source>
</evidence>
<dbReference type="Proteomes" id="UP001576780">
    <property type="component" value="Unassembled WGS sequence"/>
</dbReference>
<evidence type="ECO:0000256" key="1">
    <source>
        <dbReference type="SAM" id="Coils"/>
    </source>
</evidence>
<feature type="coiled-coil region" evidence="1">
    <location>
        <begin position="112"/>
        <end position="139"/>
    </location>
</feature>
<dbReference type="EMBL" id="JBHFNT010000238">
    <property type="protein sequence ID" value="MFB2838133.1"/>
    <property type="molecule type" value="Genomic_DNA"/>
</dbReference>
<proteinExistence type="predicted"/>
<sequence>MELSISTNQTLEYLECVLHFESSFMSDDISSEDYEYFFEVAREQGLDISEAYARFAKLQTQVRKINGLVFLFKDIESDLEDTSSQTDLDREIDEVNLPITDSNFKALRKEELVKTETQIRKIKQKIEKLEAEKRRLEDVCLRLLPALFYSLTQLVLEFWDFLTPQMQFSLEELAYKLYRNEVKGKEPDLKSGSYLAINAGKLNAYYVYSNFVDVIVVITGREDPEMLGLSMAEKKAIERLQYIDDESMWFELPPSNRSQPITPEEIEEHMKKRGYS</sequence>
<comment type="caution">
    <text evidence="3">The sequence shown here is derived from an EMBL/GenBank/DDBJ whole genome shotgun (WGS) entry which is preliminary data.</text>
</comment>
<evidence type="ECO:0000256" key="2">
    <source>
        <dbReference type="SAM" id="MobiDB-lite"/>
    </source>
</evidence>
<feature type="region of interest" description="Disordered" evidence="2">
    <location>
        <begin position="254"/>
        <end position="276"/>
    </location>
</feature>
<gene>
    <name evidence="3" type="ORF">ACE1CA_26855</name>
</gene>
<name>A0ABV4WSQ9_9CYAN</name>
<organism evidence="3 4">
    <name type="scientific">Floridaenema evergladense BLCC-F167</name>
    <dbReference type="NCBI Taxonomy" id="3153639"/>
    <lineage>
        <taxon>Bacteria</taxon>
        <taxon>Bacillati</taxon>
        <taxon>Cyanobacteriota</taxon>
        <taxon>Cyanophyceae</taxon>
        <taxon>Oscillatoriophycideae</taxon>
        <taxon>Aerosakkonematales</taxon>
        <taxon>Aerosakkonemataceae</taxon>
        <taxon>Floridanema</taxon>
        <taxon>Floridanema evergladense</taxon>
    </lineage>
</organism>
<evidence type="ECO:0000313" key="4">
    <source>
        <dbReference type="Proteomes" id="UP001576780"/>
    </source>
</evidence>
<dbReference type="RefSeq" id="WP_413280463.1">
    <property type="nucleotide sequence ID" value="NZ_JBHFNT010000238.1"/>
</dbReference>
<accession>A0ABV4WSQ9</accession>
<keyword evidence="1" id="KW-0175">Coiled coil</keyword>
<protein>
    <submittedName>
        <fullName evidence="3">Uncharacterized protein</fullName>
    </submittedName>
</protein>
<keyword evidence="4" id="KW-1185">Reference proteome</keyword>
<reference evidence="3 4" key="1">
    <citation type="submission" date="2024-09" db="EMBL/GenBank/DDBJ databases">
        <title>Floridaenema gen nov. (Aerosakkonemataceae, Aerosakkonematales ord. nov., Cyanobacteria) from benthic tropical and subtropical fresh waters, with the description of four new species.</title>
        <authorList>
            <person name="Moretto J.A."/>
            <person name="Berthold D.E."/>
            <person name="Lefler F.W."/>
            <person name="Huang I.-S."/>
            <person name="Laughinghouse H. IV."/>
        </authorList>
    </citation>
    <scope>NUCLEOTIDE SEQUENCE [LARGE SCALE GENOMIC DNA]</scope>
    <source>
        <strain evidence="3 4">BLCC-F167</strain>
    </source>
</reference>